<keyword evidence="4" id="KW-1185">Reference proteome</keyword>
<protein>
    <submittedName>
        <fullName evidence="3">EAL domain protein</fullName>
    </submittedName>
</protein>
<dbReference type="Pfam" id="PF00563">
    <property type="entry name" value="EAL"/>
    <property type="match status" value="1"/>
</dbReference>
<dbReference type="InterPro" id="IPR001633">
    <property type="entry name" value="EAL_dom"/>
</dbReference>
<organism evidence="3 4">
    <name type="scientific">Sphingomonas mucosissima</name>
    <dbReference type="NCBI Taxonomy" id="370959"/>
    <lineage>
        <taxon>Bacteria</taxon>
        <taxon>Pseudomonadati</taxon>
        <taxon>Pseudomonadota</taxon>
        <taxon>Alphaproteobacteria</taxon>
        <taxon>Sphingomonadales</taxon>
        <taxon>Sphingomonadaceae</taxon>
        <taxon>Sphingomonas</taxon>
    </lineage>
</organism>
<dbReference type="EMBL" id="NBBJ01000001">
    <property type="protein sequence ID" value="OWK33115.1"/>
    <property type="molecule type" value="Genomic_DNA"/>
</dbReference>
<dbReference type="SUPFAM" id="SSF141868">
    <property type="entry name" value="EAL domain-like"/>
    <property type="match status" value="1"/>
</dbReference>
<feature type="region of interest" description="Disordered" evidence="1">
    <location>
        <begin position="270"/>
        <end position="289"/>
    </location>
</feature>
<dbReference type="AlphaFoldDB" id="A0A245ZTN7"/>
<reference evidence="3 4" key="1">
    <citation type="submission" date="2017-03" db="EMBL/GenBank/DDBJ databases">
        <title>Genome sequence of Sphingomonas mucosissima DSM 17494.</title>
        <authorList>
            <person name="Poehlein A."/>
            <person name="Wuebbeler J.H."/>
            <person name="Steinbuechel A."/>
            <person name="Daniel R."/>
        </authorList>
    </citation>
    <scope>NUCLEOTIDE SEQUENCE [LARGE SCALE GENOMIC DNA]</scope>
    <source>
        <strain evidence="3 4">DSM 17494</strain>
    </source>
</reference>
<evidence type="ECO:0000256" key="1">
    <source>
        <dbReference type="SAM" id="MobiDB-lite"/>
    </source>
</evidence>
<gene>
    <name evidence="3" type="ORF">SPMU_14610</name>
</gene>
<evidence type="ECO:0000313" key="4">
    <source>
        <dbReference type="Proteomes" id="UP000197783"/>
    </source>
</evidence>
<comment type="caution">
    <text evidence="3">The sequence shown here is derived from an EMBL/GenBank/DDBJ whole genome shotgun (WGS) entry which is preliminary data.</text>
</comment>
<dbReference type="RefSeq" id="WP_088333038.1">
    <property type="nucleotide sequence ID" value="NZ_NBBJ01000001.1"/>
</dbReference>
<dbReference type="InterPro" id="IPR035919">
    <property type="entry name" value="EAL_sf"/>
</dbReference>
<evidence type="ECO:0000313" key="3">
    <source>
        <dbReference type="EMBL" id="OWK33115.1"/>
    </source>
</evidence>
<sequence>MIFPDGCAMEPVEFGKGGDVEEPGQAQAAAPATGASYGIAFAPIAEIESGRVFAYEALLRARDGGVVDAQIAGMDQPAQAALQARFRLASVRSAAGLGFVTSGARLILNLPLELIGDPFEELRPLIDAAHALGIVPRRLIMRVQAPERFASSKLADLLDAHAKHGCATLYGPFHGGDDEIQRLTRLPPDFVEIDPDQTSGIASSWGRRIQVENLSRRIAGASHGARLIAGGVGGLADAVKLRGFGFRYVSGDVVGAPALGALPASLLEPKAAEAPGGVGRRPLEPRSQG</sequence>
<dbReference type="PROSITE" id="PS50883">
    <property type="entry name" value="EAL"/>
    <property type="match status" value="1"/>
</dbReference>
<accession>A0A245ZTN7</accession>
<feature type="domain" description="EAL" evidence="2">
    <location>
        <begin position="19"/>
        <end position="271"/>
    </location>
</feature>
<name>A0A245ZTN7_9SPHN</name>
<dbReference type="Gene3D" id="3.20.20.450">
    <property type="entry name" value="EAL domain"/>
    <property type="match status" value="1"/>
</dbReference>
<proteinExistence type="predicted"/>
<dbReference type="Proteomes" id="UP000197783">
    <property type="component" value="Unassembled WGS sequence"/>
</dbReference>
<dbReference type="OrthoDB" id="1673646at2"/>
<evidence type="ECO:0000259" key="2">
    <source>
        <dbReference type="PROSITE" id="PS50883"/>
    </source>
</evidence>